<dbReference type="OrthoDB" id="824944at2"/>
<keyword evidence="2" id="KW-1185">Reference proteome</keyword>
<dbReference type="AlphaFoldDB" id="A0A326RP21"/>
<evidence type="ECO:0000313" key="2">
    <source>
        <dbReference type="Proteomes" id="UP000248917"/>
    </source>
</evidence>
<reference evidence="1 2" key="1">
    <citation type="submission" date="2018-06" db="EMBL/GenBank/DDBJ databases">
        <title>Genomic Encyclopedia of Archaeal and Bacterial Type Strains, Phase II (KMG-II): from individual species to whole genera.</title>
        <authorList>
            <person name="Goeker M."/>
        </authorList>
    </citation>
    <scope>NUCLEOTIDE SEQUENCE [LARGE SCALE GENOMIC DNA]</scope>
    <source>
        <strain evidence="1 2">T4</strain>
    </source>
</reference>
<dbReference type="RefSeq" id="WP_111392971.1">
    <property type="nucleotide sequence ID" value="NZ_QKTX01000007.1"/>
</dbReference>
<dbReference type="EMBL" id="QKTX01000007">
    <property type="protein sequence ID" value="PZV83165.1"/>
    <property type="molecule type" value="Genomic_DNA"/>
</dbReference>
<gene>
    <name evidence="1" type="ORF">CLV31_107117</name>
</gene>
<proteinExistence type="predicted"/>
<organism evidence="1 2">
    <name type="scientific">Algoriphagus aquaeductus</name>
    <dbReference type="NCBI Taxonomy" id="475299"/>
    <lineage>
        <taxon>Bacteria</taxon>
        <taxon>Pseudomonadati</taxon>
        <taxon>Bacteroidota</taxon>
        <taxon>Cytophagia</taxon>
        <taxon>Cytophagales</taxon>
        <taxon>Cyclobacteriaceae</taxon>
        <taxon>Algoriphagus</taxon>
    </lineage>
</organism>
<dbReference type="Proteomes" id="UP000248917">
    <property type="component" value="Unassembled WGS sequence"/>
</dbReference>
<evidence type="ECO:0000313" key="1">
    <source>
        <dbReference type="EMBL" id="PZV83165.1"/>
    </source>
</evidence>
<protein>
    <submittedName>
        <fullName evidence="1">Uncharacterized protein</fullName>
    </submittedName>
</protein>
<name>A0A326RP21_9BACT</name>
<comment type="caution">
    <text evidence="1">The sequence shown here is derived from an EMBL/GenBank/DDBJ whole genome shotgun (WGS) entry which is preliminary data.</text>
</comment>
<sequence length="342" mass="38818">MKKYQLFLSTGAILWCAACDPLNTENVSPEREEWNQAESGDLAHARVGFDLKINQKVNQIYGLTEATYQELLQEEGFREAKLTLRKAGDRPQYLTEMLRLSLRKYDNVVLKRGNFLSPLAKRNHQAMMQEIPQFDYDLDGYYDPQALTPIYIEYEGIPGELTSEPTEEISFNFTKITHHGATSSDPDCKSPWCNIPAPIRGVQMLKVIRFLEELPRYAQDPSRMNQALEQLEIDAGLDPVAIALLLPAVQKVRESARRSSTKGGISVAAGDINGFYNPESGNLHGAFLVLGAYGSLGKFIRTDYDDTGDLDWALIQLHRKKFELEMFLLWSEFWNNEAGNER</sequence>
<accession>A0A326RP21</accession>